<dbReference type="GeneID" id="66320171"/>
<protein>
    <submittedName>
        <fullName evidence="1">Uncharacterized protein</fullName>
    </submittedName>
</protein>
<gene>
    <name evidence="1" type="ORF">CLG_0008</name>
</gene>
<evidence type="ECO:0000313" key="1">
    <source>
        <dbReference type="EMBL" id="ACT33677.1"/>
    </source>
</evidence>
<name>A0A9N7AMB6_CLOBO</name>
<sequence>MIKKSMYCYCLNKSMDSLKFVRFKNIGDFKIKCIVQYTLDSSTFTKIVILTKNRIRKIDLPVDAIDICLNILNLSNPDPITSVLYHECISGEENVCFAVSNTTENPVITRTIC</sequence>
<evidence type="ECO:0000313" key="2">
    <source>
        <dbReference type="Proteomes" id="UP000006160"/>
    </source>
</evidence>
<keyword evidence="1" id="KW-0614">Plasmid</keyword>
<organism evidence="1 2">
    <name type="scientific">Clostridium botulinum D str. 1873</name>
    <dbReference type="NCBI Taxonomy" id="592027"/>
    <lineage>
        <taxon>Bacteria</taxon>
        <taxon>Bacillati</taxon>
        <taxon>Bacillota</taxon>
        <taxon>Clostridia</taxon>
        <taxon>Eubacteriales</taxon>
        <taxon>Clostridiaceae</taxon>
        <taxon>Clostridium</taxon>
    </lineage>
</organism>
<accession>A0A9N7AMB6</accession>
<dbReference type="RefSeq" id="WP_003377834.1">
    <property type="nucleotide sequence ID" value="NC_012946.1"/>
</dbReference>
<reference evidence="1 2" key="1">
    <citation type="submission" date="2009-06" db="EMBL/GenBank/DDBJ databases">
        <authorList>
            <person name="Shrivastava S."/>
            <person name="Brinkac L.B."/>
            <person name="Brown J.L."/>
            <person name="Bruce D.B."/>
            <person name="Detter C."/>
            <person name="Green L.D."/>
            <person name="Munk C.A."/>
            <person name="Rogers Y.C."/>
            <person name="Tapia R."/>
            <person name="Saunders E.S."/>
            <person name="Sims D.R."/>
            <person name="Smith L.A."/>
            <person name="Smith T.J."/>
            <person name="Sutton G."/>
            <person name="Brettin T."/>
        </authorList>
    </citation>
    <scope>NUCLEOTIDE SEQUENCE [LARGE SCALE GENOMIC DNA]</scope>
    <source>
        <strain evidence="2">D str. 1873</strain>
        <plasmid evidence="1 2">pCLG1</plasmid>
    </source>
</reference>
<proteinExistence type="predicted"/>
<geneLocation type="plasmid" evidence="1 2">
    <name>pCLG1</name>
</geneLocation>
<dbReference type="AlphaFoldDB" id="A0A9N7AMB6"/>
<dbReference type="EMBL" id="CP001659">
    <property type="protein sequence ID" value="ACT33677.1"/>
    <property type="molecule type" value="Genomic_DNA"/>
</dbReference>
<dbReference type="Proteomes" id="UP000006160">
    <property type="component" value="Plasmid pCLG1"/>
</dbReference>